<evidence type="ECO:0000313" key="5">
    <source>
        <dbReference type="EMBL" id="MBV4460113.1"/>
    </source>
</evidence>
<dbReference type="Proteomes" id="UP000765224">
    <property type="component" value="Unassembled WGS sequence"/>
</dbReference>
<dbReference type="Pfam" id="PF10106">
    <property type="entry name" value="DUF2345"/>
    <property type="match status" value="1"/>
</dbReference>
<evidence type="ECO:0000259" key="2">
    <source>
        <dbReference type="Pfam" id="PF04717"/>
    </source>
</evidence>
<feature type="domain" description="Gp5/Type VI secretion system Vgr protein OB-fold" evidence="2">
    <location>
        <begin position="386"/>
        <end position="453"/>
    </location>
</feature>
<evidence type="ECO:0000259" key="4">
    <source>
        <dbReference type="Pfam" id="PF13296"/>
    </source>
</evidence>
<dbReference type="RefSeq" id="WP_217893498.1">
    <property type="nucleotide sequence ID" value="NZ_JAHSTS010000002.1"/>
</dbReference>
<dbReference type="InterPro" id="IPR028244">
    <property type="entry name" value="T6SS_Rhs_Vgr_dom"/>
</dbReference>
<comment type="similarity">
    <text evidence="1">Belongs to the VgrG protein family.</text>
</comment>
<dbReference type="NCBIfam" id="TIGR01646">
    <property type="entry name" value="vgr_GE"/>
    <property type="match status" value="1"/>
</dbReference>
<evidence type="ECO:0000313" key="6">
    <source>
        <dbReference type="Proteomes" id="UP000765224"/>
    </source>
</evidence>
<feature type="domain" description="Putative type VI secretion system Rhs element associated Vgr" evidence="4">
    <location>
        <begin position="475"/>
        <end position="581"/>
    </location>
</feature>
<evidence type="ECO:0000256" key="1">
    <source>
        <dbReference type="ARBA" id="ARBA00005558"/>
    </source>
</evidence>
<comment type="caution">
    <text evidence="5">The sequence shown here is derived from an EMBL/GenBank/DDBJ whole genome shotgun (WGS) entry which is preliminary data.</text>
</comment>
<dbReference type="NCBIfam" id="TIGR03361">
    <property type="entry name" value="VI_Rhs_Vgr"/>
    <property type="match status" value="1"/>
</dbReference>
<dbReference type="InterPro" id="IPR006533">
    <property type="entry name" value="T6SS_Vgr_RhsGE"/>
</dbReference>
<organism evidence="5 6">
    <name type="scientific">Pseudomonas ekonensis</name>
    <dbReference type="NCBI Taxonomy" id="2842353"/>
    <lineage>
        <taxon>Bacteria</taxon>
        <taxon>Pseudomonadati</taxon>
        <taxon>Pseudomonadota</taxon>
        <taxon>Gammaproteobacteria</taxon>
        <taxon>Pseudomonadales</taxon>
        <taxon>Pseudomonadaceae</taxon>
        <taxon>Pseudomonas</taxon>
    </lineage>
</organism>
<evidence type="ECO:0000259" key="3">
    <source>
        <dbReference type="Pfam" id="PF10106"/>
    </source>
</evidence>
<dbReference type="InterPro" id="IPR006531">
    <property type="entry name" value="Gp5/Vgr_OB"/>
</dbReference>
<dbReference type="Pfam" id="PF04717">
    <property type="entry name" value="Phage_base_V"/>
    <property type="match status" value="1"/>
</dbReference>
<feature type="domain" description="DUF2345" evidence="3">
    <location>
        <begin position="614"/>
        <end position="759"/>
    </location>
</feature>
<dbReference type="Pfam" id="PF13296">
    <property type="entry name" value="T6SS_Vgr"/>
    <property type="match status" value="1"/>
</dbReference>
<dbReference type="PANTHER" id="PTHR32305:SF11">
    <property type="entry name" value="TYPE VI SECRETION SYSTEM SPIKE PROTEIN VGRG3"/>
    <property type="match status" value="1"/>
</dbReference>
<dbReference type="InterPro" id="IPR050708">
    <property type="entry name" value="T6SS_VgrG/RHS"/>
</dbReference>
<dbReference type="InterPro" id="IPR017847">
    <property type="entry name" value="T6SS_RhsGE_Vgr_subset"/>
</dbReference>
<name>A0ABS6PI06_9PSED</name>
<dbReference type="PANTHER" id="PTHR32305">
    <property type="match status" value="1"/>
</dbReference>
<gene>
    <name evidence="5" type="primary">vgrG</name>
    <name evidence="5" type="ORF">KVG96_19330</name>
</gene>
<protein>
    <submittedName>
        <fullName evidence="5">Type VI secretion system tip protein VgrG</fullName>
    </submittedName>
</protein>
<dbReference type="EMBL" id="JAHSTS010000002">
    <property type="protein sequence ID" value="MBV4460113.1"/>
    <property type="molecule type" value="Genomic_DNA"/>
</dbReference>
<keyword evidence="6" id="KW-1185">Reference proteome</keyword>
<dbReference type="Pfam" id="PF05954">
    <property type="entry name" value="Phage_GPD"/>
    <property type="match status" value="1"/>
</dbReference>
<dbReference type="InterPro" id="IPR018769">
    <property type="entry name" value="VgrG2_DUF2345"/>
</dbReference>
<proteinExistence type="inferred from homology"/>
<accession>A0ABS6PI06</accession>
<reference evidence="5 6" key="1">
    <citation type="submission" date="2021-06" db="EMBL/GenBank/DDBJ databases">
        <title>Updating the genus Pseudomonas: Description of 43 new species and partition of the Pseudomonas putida group.</title>
        <authorList>
            <person name="Girard L."/>
            <person name="Lood C."/>
            <person name="Vandamme P."/>
            <person name="Rokni-Zadeh H."/>
            <person name="Van Noort V."/>
            <person name="Hofte M."/>
            <person name="Lavigne R."/>
            <person name="De Mot R."/>
        </authorList>
    </citation>
    <scope>NUCLEOTIDE SEQUENCE [LARGE SCALE GENOMIC DNA]</scope>
    <source>
        <strain evidence="5 6">COR58</strain>
    </source>
</reference>
<sequence length="831" mass="92474">MRQRDLRFTFSVLSGQLEFEVVEFTLEEALCEPFCLTVELASYNSAIDFGQVLDHPALLTIWQGATPVRYVHGLVSSFTQGKTGFRRTRYRAVIEPQLARLALNSDWRIYQQKTVPEILKSVLTEHGIMNHEQNINVEHLPREYCVQAGDTDLYFFDRLSAEEGLFYYFKFDESTHTLTHADKLYVQERIPGGPVRYSPQPVADAEHPGIYTFTYTESVRTTEQTQRDYTFKRPVYDQEHNLVGDGLQRTDQGYERYDYPGRYKVSSVGKAFTETRLRGHRRDAHLAVVEGDDPRLLPGFSFELAEHPGAQFNRWWRTVRVTHKGVQHASQQEESADAPMGVSYDYTAEIVREETEWRPEPMPKPRIDGPQVANVVGPEGEEIHCDEWGRVKVQFPWDREGENDEFSTCWIRVSQNWAGADWGHMAIPRIGQEVIVDYLDGDCDQPIVTGRTYRATNAPPYRLPDHKILSTIKSKEYKGNRANELRIDDTTKQISAALMSDHGSTALHLGYLTHPRPNGGEPRGEGFELRTDEHGALRAAKGLLLSTEEQLNANGGHLHRATAVQVLEAALQLAKELGDYAQEHQGVNHDTGQQKTLSEAVRDLGHGANDESGKANGGNPALALSGQAGIAAASPANLTLAAGGHIDAVAQQNQQFTSGQKFVINAGADLGLFAQSGEMRHITHQGPMLLQAQQDTIRVEADQSVEISASNQHVVVSAKEHITLTCAGAYLTLKGGNIELGMPGNFTVKAAKHSLVGPAHASTTFNTWEQTPFNERVRVVRNGNPLPNYRYAMTRADGARIEGVTDGDGWAALQQGLTTEGYEFHLLGPAE</sequence>